<protein>
    <submittedName>
        <fullName evidence="6">RING finger protein nhl-1</fullName>
    </submittedName>
</protein>
<dbReference type="GO" id="GO:0043161">
    <property type="term" value="P:proteasome-mediated ubiquitin-dependent protein catabolic process"/>
    <property type="evidence" value="ECO:0007669"/>
    <property type="project" value="TreeGrafter"/>
</dbReference>
<dbReference type="CDD" id="cd05819">
    <property type="entry name" value="NHL"/>
    <property type="match status" value="1"/>
</dbReference>
<feature type="domain" description="Death" evidence="5">
    <location>
        <begin position="611"/>
        <end position="664"/>
    </location>
</feature>
<dbReference type="SUPFAM" id="SSF63825">
    <property type="entry name" value="YWTD domain"/>
    <property type="match status" value="1"/>
</dbReference>
<evidence type="ECO:0000256" key="2">
    <source>
        <dbReference type="PROSITE-ProRule" id="PRU00504"/>
    </source>
</evidence>
<dbReference type="GO" id="GO:0008270">
    <property type="term" value="F:zinc ion binding"/>
    <property type="evidence" value="ECO:0007669"/>
    <property type="project" value="UniProtKB-KW"/>
</dbReference>
<evidence type="ECO:0000256" key="1">
    <source>
        <dbReference type="ARBA" id="ARBA00022737"/>
    </source>
</evidence>
<dbReference type="GO" id="GO:0007165">
    <property type="term" value="P:signal transduction"/>
    <property type="evidence" value="ECO:0007669"/>
    <property type="project" value="InterPro"/>
</dbReference>
<evidence type="ECO:0000313" key="6">
    <source>
        <dbReference type="EMBL" id="CAI8050255.1"/>
    </source>
</evidence>
<keyword evidence="1" id="KW-0677">Repeat</keyword>
<keyword evidence="3" id="KW-0175">Coiled coil</keyword>
<dbReference type="PROSITE" id="PS50017">
    <property type="entry name" value="DEATH_DOMAIN"/>
    <property type="match status" value="1"/>
</dbReference>
<dbReference type="AlphaFoldDB" id="A0AA35TL26"/>
<gene>
    <name evidence="6" type="ORF">GBAR_LOCUS27616</name>
</gene>
<evidence type="ECO:0000313" key="7">
    <source>
        <dbReference type="Proteomes" id="UP001174909"/>
    </source>
</evidence>
<dbReference type="InterPro" id="IPR001258">
    <property type="entry name" value="NHL_repeat"/>
</dbReference>
<sequence length="1032" mass="116682">MMSVVKPELACLARELNGLTWEELVEMAVQLGMDFKEVKKIEPANRRLNTMSIWLDSDSEASWQKVVKALRYIKLHGLAIQLEEKYCRTDGSEKGSGTTTYAANNFADDKEVKSKPFPQSKPSAEPSVSQPKPSSEKEEDYQFVEQPSKDFLCPVTLGVPLEPYLTSCCGKHLSEKVATRLQIAEGACPRCKAKSFTTMLDLYFRKQVNSLRVFCRYENRGCGWLGELGEFLSHTQHCSKKVHPQVNEQQISKYREKIVVSGVSIFSKQSFWYTGGKMDFIWEEAGISLHFPDASYKEEIEISVSVATNADHLGILPPKYRLMPAASATYRITASNVLPAPAQIRIQHCAILHKENSLILMVARNRPPYWFEPLNDGEFPLKSDYCEISTKKFSLFHIVWNLLFNRPMRLSVRIFYHNDNTATFVVTKNLPTHIAAVKQTIAHTRVEDIPISCESTTESIVLSLPKMSEGWRVTSHFEPAEIKTLDINTYVPVPGISCPKIILCMEWKGSGIPKEERVSIPITGGSLSSFYLQCKPKQHENEPVRIHSEPLIEIPRLYNSPHFSYQPTLPRLQTLTTAFGSVRIIERIGVKNHDLGICLLNDDTGAITSNIEAQYAPDQNRITKAILQRWLEGTGRTPQTWATLITVLREIELKSLAEETAALLMHVFSETQSSVSLPKRRDAGMTSSGKSVKRKRQHVNLACDIEEQPQSYKNKKPKGELEERARQQLEQKKADLIRTEREVALARENLDKVQEQQLQTPSSQSDTIVAIVGRPYGVAFFKQSEKMIVSGWDKSAIFCIEDKFNQTPLIKDVLQPADIATDSDDNIYVTSKHKLQKYTSSGALKAQAGDDEDHNEKGKFNDTRGITMYENQVYVCDRNNHRIQVFDLHLHFVKSIGSYGDSNGELDAPYDVKFDYDGNMYIVELGNRRVQVMKTDGQFIRMFGQKRVGNIGLPTGLHVDKDKNIVYISDFANDRIVVYTTLGDFVTTLGSHGLRVGKLHSPYCMTSRKGKLYVCDSGNDRVQTFDLISSPQ</sequence>
<dbReference type="InterPro" id="IPR011029">
    <property type="entry name" value="DEATH-like_dom_sf"/>
</dbReference>
<dbReference type="SUPFAM" id="SSF57850">
    <property type="entry name" value="RING/U-box"/>
    <property type="match status" value="1"/>
</dbReference>
<proteinExistence type="predicted"/>
<dbReference type="InterPro" id="IPR011042">
    <property type="entry name" value="6-blade_b-propeller_TolB-like"/>
</dbReference>
<dbReference type="Gene3D" id="2.120.10.30">
    <property type="entry name" value="TolB, C-terminal domain"/>
    <property type="match status" value="1"/>
</dbReference>
<dbReference type="Pfam" id="PF01436">
    <property type="entry name" value="NHL"/>
    <property type="match status" value="1"/>
</dbReference>
<dbReference type="CDD" id="cd01670">
    <property type="entry name" value="Death"/>
    <property type="match status" value="1"/>
</dbReference>
<dbReference type="PROSITE" id="PS51125">
    <property type="entry name" value="NHL"/>
    <property type="match status" value="1"/>
</dbReference>
<dbReference type="Proteomes" id="UP001174909">
    <property type="component" value="Unassembled WGS sequence"/>
</dbReference>
<dbReference type="GO" id="GO:0061630">
    <property type="term" value="F:ubiquitin protein ligase activity"/>
    <property type="evidence" value="ECO:0007669"/>
    <property type="project" value="TreeGrafter"/>
</dbReference>
<feature type="compositionally biased region" description="Polar residues" evidence="4">
    <location>
        <begin position="120"/>
        <end position="133"/>
    </location>
</feature>
<dbReference type="InterPro" id="IPR000488">
    <property type="entry name" value="Death_dom"/>
</dbReference>
<comment type="caution">
    <text evidence="6">The sequence shown here is derived from an EMBL/GenBank/DDBJ whole genome shotgun (WGS) entry which is preliminary data.</text>
</comment>
<feature type="region of interest" description="Disordered" evidence="4">
    <location>
        <begin position="112"/>
        <end position="140"/>
    </location>
</feature>
<accession>A0AA35TL26</accession>
<dbReference type="Gene3D" id="1.10.533.10">
    <property type="entry name" value="Death Domain, Fas"/>
    <property type="match status" value="1"/>
</dbReference>
<organism evidence="6 7">
    <name type="scientific">Geodia barretti</name>
    <name type="common">Barrett's horny sponge</name>
    <dbReference type="NCBI Taxonomy" id="519541"/>
    <lineage>
        <taxon>Eukaryota</taxon>
        <taxon>Metazoa</taxon>
        <taxon>Porifera</taxon>
        <taxon>Demospongiae</taxon>
        <taxon>Heteroscleromorpha</taxon>
        <taxon>Tetractinellida</taxon>
        <taxon>Astrophorina</taxon>
        <taxon>Geodiidae</taxon>
        <taxon>Geodia</taxon>
    </lineage>
</organism>
<dbReference type="PANTHER" id="PTHR24104">
    <property type="entry name" value="E3 UBIQUITIN-PROTEIN LIGASE NHLRC1-RELATED"/>
    <property type="match status" value="1"/>
</dbReference>
<evidence type="ECO:0000256" key="4">
    <source>
        <dbReference type="SAM" id="MobiDB-lite"/>
    </source>
</evidence>
<dbReference type="EMBL" id="CASHTH010003846">
    <property type="protein sequence ID" value="CAI8050255.1"/>
    <property type="molecule type" value="Genomic_DNA"/>
</dbReference>
<dbReference type="GO" id="GO:0000209">
    <property type="term" value="P:protein polyubiquitination"/>
    <property type="evidence" value="ECO:0007669"/>
    <property type="project" value="TreeGrafter"/>
</dbReference>
<feature type="repeat" description="NHL" evidence="2">
    <location>
        <begin position="871"/>
        <end position="889"/>
    </location>
</feature>
<feature type="coiled-coil region" evidence="3">
    <location>
        <begin position="722"/>
        <end position="756"/>
    </location>
</feature>
<evidence type="ECO:0000259" key="5">
    <source>
        <dbReference type="PROSITE" id="PS50017"/>
    </source>
</evidence>
<reference evidence="6" key="1">
    <citation type="submission" date="2023-03" db="EMBL/GenBank/DDBJ databases">
        <authorList>
            <person name="Steffen K."/>
            <person name="Cardenas P."/>
        </authorList>
    </citation>
    <scope>NUCLEOTIDE SEQUENCE</scope>
</reference>
<evidence type="ECO:0000256" key="3">
    <source>
        <dbReference type="SAM" id="Coils"/>
    </source>
</evidence>
<dbReference type="InterPro" id="IPR013083">
    <property type="entry name" value="Znf_RING/FYVE/PHD"/>
</dbReference>
<dbReference type="PANTHER" id="PTHR24104:SF25">
    <property type="entry name" value="PROTEIN LIN-41"/>
    <property type="match status" value="1"/>
</dbReference>
<name>A0AA35TL26_GEOBA</name>
<dbReference type="InterPro" id="IPR050952">
    <property type="entry name" value="TRIM-NHL_E3_ligases"/>
</dbReference>
<keyword evidence="7" id="KW-1185">Reference proteome</keyword>
<dbReference type="Gene3D" id="3.30.40.10">
    <property type="entry name" value="Zinc/RING finger domain, C3HC4 (zinc finger)"/>
    <property type="match status" value="1"/>
</dbReference>